<comment type="caution">
    <text evidence="2">The sequence shown here is derived from an EMBL/GenBank/DDBJ whole genome shotgun (WGS) entry which is preliminary data.</text>
</comment>
<name>A0A0L6UQZ8_9BASI</name>
<dbReference type="AlphaFoldDB" id="A0A0L6UQZ8"/>
<accession>A0A0L6UQZ8</accession>
<feature type="compositionally biased region" description="Basic and acidic residues" evidence="1">
    <location>
        <begin position="31"/>
        <end position="40"/>
    </location>
</feature>
<evidence type="ECO:0000313" key="2">
    <source>
        <dbReference type="EMBL" id="KNZ50255.1"/>
    </source>
</evidence>
<gene>
    <name evidence="2" type="ORF">VP01_4522g1</name>
</gene>
<evidence type="ECO:0000313" key="3">
    <source>
        <dbReference type="Proteomes" id="UP000037035"/>
    </source>
</evidence>
<keyword evidence="3" id="KW-1185">Reference proteome</keyword>
<feature type="non-terminal residue" evidence="2">
    <location>
        <position position="1"/>
    </location>
</feature>
<dbReference type="VEuPathDB" id="FungiDB:VP01_4522g1"/>
<protein>
    <submittedName>
        <fullName evidence="2">Uncharacterized protein</fullName>
    </submittedName>
</protein>
<dbReference type="Proteomes" id="UP000037035">
    <property type="component" value="Unassembled WGS sequence"/>
</dbReference>
<dbReference type="OrthoDB" id="10525731at2759"/>
<feature type="region of interest" description="Disordered" evidence="1">
    <location>
        <begin position="27"/>
        <end position="59"/>
    </location>
</feature>
<evidence type="ECO:0000256" key="1">
    <source>
        <dbReference type="SAM" id="MobiDB-lite"/>
    </source>
</evidence>
<organism evidence="2 3">
    <name type="scientific">Puccinia sorghi</name>
    <dbReference type="NCBI Taxonomy" id="27349"/>
    <lineage>
        <taxon>Eukaryota</taxon>
        <taxon>Fungi</taxon>
        <taxon>Dikarya</taxon>
        <taxon>Basidiomycota</taxon>
        <taxon>Pucciniomycotina</taxon>
        <taxon>Pucciniomycetes</taxon>
        <taxon>Pucciniales</taxon>
        <taxon>Pucciniaceae</taxon>
        <taxon>Puccinia</taxon>
    </lineage>
</organism>
<sequence>LFHKCSVAIFLEKFALHRAKTPQNKMSVRGLLERDGTRDTTEEETEVQPGPQRFSQDGYSPKYLEDVGYFQAEHLTSEAVGLKDLSTEMVSKNYG</sequence>
<proteinExistence type="predicted"/>
<reference evidence="2 3" key="1">
    <citation type="submission" date="2015-08" db="EMBL/GenBank/DDBJ databases">
        <title>Next Generation Sequencing and Analysis of the Genome of Puccinia sorghi L Schw, the Causal Agent of Maize Common Rust.</title>
        <authorList>
            <person name="Rochi L."/>
            <person name="Burguener G."/>
            <person name="Darino M."/>
            <person name="Turjanski A."/>
            <person name="Kreff E."/>
            <person name="Dieguez M.J."/>
            <person name="Sacco F."/>
        </authorList>
    </citation>
    <scope>NUCLEOTIDE SEQUENCE [LARGE SCALE GENOMIC DNA]</scope>
    <source>
        <strain evidence="2 3">RO10H11247</strain>
    </source>
</reference>
<dbReference type="EMBL" id="LAVV01009638">
    <property type="protein sequence ID" value="KNZ50255.1"/>
    <property type="molecule type" value="Genomic_DNA"/>
</dbReference>